<feature type="compositionally biased region" description="Low complexity" evidence="1">
    <location>
        <begin position="97"/>
        <end position="119"/>
    </location>
</feature>
<evidence type="ECO:0000259" key="2">
    <source>
        <dbReference type="Pfam" id="PF19556"/>
    </source>
</evidence>
<dbReference type="Proteomes" id="UP000494363">
    <property type="component" value="Unassembled WGS sequence"/>
</dbReference>
<dbReference type="NCBIfam" id="TIGR03741">
    <property type="entry name" value="PRTRC_E"/>
    <property type="match status" value="1"/>
</dbReference>
<dbReference type="RefSeq" id="WP_175226690.1">
    <property type="nucleotide sequence ID" value="NZ_CADIKH010000009.1"/>
</dbReference>
<dbReference type="AlphaFoldDB" id="A0A6J5DK71"/>
<feature type="domain" description="ParB-related ThiF-related cassette protein E" evidence="2">
    <location>
        <begin position="3"/>
        <end position="101"/>
    </location>
</feature>
<accession>A0A6J5DK71</accession>
<evidence type="ECO:0000313" key="4">
    <source>
        <dbReference type="Proteomes" id="UP000494363"/>
    </source>
</evidence>
<keyword evidence="4" id="KW-1185">Reference proteome</keyword>
<dbReference type="EMBL" id="CADIKH010000009">
    <property type="protein sequence ID" value="CAB3754690.1"/>
    <property type="molecule type" value="Genomic_DNA"/>
</dbReference>
<organism evidence="3 4">
    <name type="scientific">Paraburkholderia humisilvae</name>
    <dbReference type="NCBI Taxonomy" id="627669"/>
    <lineage>
        <taxon>Bacteria</taxon>
        <taxon>Pseudomonadati</taxon>
        <taxon>Pseudomonadota</taxon>
        <taxon>Betaproteobacteria</taxon>
        <taxon>Burkholderiales</taxon>
        <taxon>Burkholderiaceae</taxon>
        <taxon>Paraburkholderia</taxon>
    </lineage>
</organism>
<protein>
    <recommendedName>
        <fullName evidence="2">ParB-related ThiF-related cassette protein E domain-containing protein</fullName>
    </recommendedName>
</protein>
<reference evidence="3 4" key="1">
    <citation type="submission" date="2020-04" db="EMBL/GenBank/DDBJ databases">
        <authorList>
            <person name="De Canck E."/>
        </authorList>
    </citation>
    <scope>NUCLEOTIDE SEQUENCE [LARGE SCALE GENOMIC DNA]</scope>
    <source>
        <strain evidence="3 4">LMG 29542</strain>
    </source>
</reference>
<evidence type="ECO:0000313" key="3">
    <source>
        <dbReference type="EMBL" id="CAB3754690.1"/>
    </source>
</evidence>
<evidence type="ECO:0000256" key="1">
    <source>
        <dbReference type="SAM" id="MobiDB-lite"/>
    </source>
</evidence>
<name>A0A6J5DK71_9BURK</name>
<feature type="region of interest" description="Disordered" evidence="1">
    <location>
        <begin position="97"/>
        <end position="162"/>
    </location>
</feature>
<sequence length="162" mass="16263">MSTLFKQLHTLVCQSDGGLMLSIVAGKAGRMTVAVMPKSNQKEASESGLLTPLALTGTPEELDQEFLRCLGEFAGQRQSLVEQLAATTAALEAAKGKAVAKSKPAGKPAALPAPAAQAGVTSAAELMGSEVEDAEPDEPGAASEVAQPGSSGSLFGNAALVG</sequence>
<gene>
    <name evidence="3" type="ORF">LMG29542_02424</name>
</gene>
<dbReference type="Pfam" id="PF19556">
    <property type="entry name" value="PRTRC_E"/>
    <property type="match status" value="1"/>
</dbReference>
<proteinExistence type="predicted"/>
<dbReference type="InterPro" id="IPR022273">
    <property type="entry name" value="PRTRC_protein-E"/>
</dbReference>